<accession>A0AAN6XDV0</accession>
<dbReference type="InterPro" id="IPR036915">
    <property type="entry name" value="Cyclin-like_sf"/>
</dbReference>
<dbReference type="GO" id="GO:0005634">
    <property type="term" value="C:nucleus"/>
    <property type="evidence" value="ECO:0007669"/>
    <property type="project" value="TreeGrafter"/>
</dbReference>
<dbReference type="PANTHER" id="PTHR15615">
    <property type="match status" value="1"/>
</dbReference>
<keyword evidence="3" id="KW-1185">Reference proteome</keyword>
<comment type="caution">
    <text evidence="2">The sequence shown here is derived from an EMBL/GenBank/DDBJ whole genome shotgun (WGS) entry which is preliminary data.</text>
</comment>
<feature type="compositionally biased region" description="Low complexity" evidence="1">
    <location>
        <begin position="163"/>
        <end position="181"/>
    </location>
</feature>
<dbReference type="EMBL" id="MU863960">
    <property type="protein sequence ID" value="KAK4197615.1"/>
    <property type="molecule type" value="Genomic_DNA"/>
</dbReference>
<dbReference type="GO" id="GO:0000307">
    <property type="term" value="C:cyclin-dependent protein kinase holoenzyme complex"/>
    <property type="evidence" value="ECO:0007669"/>
    <property type="project" value="TreeGrafter"/>
</dbReference>
<dbReference type="SUPFAM" id="SSF47954">
    <property type="entry name" value="Cyclin-like"/>
    <property type="match status" value="1"/>
</dbReference>
<feature type="compositionally biased region" description="Basic and acidic residues" evidence="1">
    <location>
        <begin position="444"/>
        <end position="456"/>
    </location>
</feature>
<feature type="compositionally biased region" description="Polar residues" evidence="1">
    <location>
        <begin position="12"/>
        <end position="22"/>
    </location>
</feature>
<proteinExistence type="predicted"/>
<sequence>MMLTRSPVVASANASPRSSFPNIGSHYAPASSPRQSSPRVQAVAKSRRQSQSPLPSAVASAAPIAGPSTSTLTTTAATTTASSISRHNHYVAVDAATQYSPMERVNYATGEPLSHTKPEGAQPHQTPPTTQSQAMAAPDDHIAAQAAPAAVTPDPTKKPVPPAVAKQQQQQRQQNAEAVAASPSKRRNSQGPGGRGASPSPAAGQNPSPSSKRARPEQSPAKELPRKYEFCLTEDMVVLIAHMLGELIETNDVLALKSGNLTRFHSRTAPGISVLDYLHRLARHATLSPPLLLSMVYYIDRLCACYPEFTINTLTVHRFLITAATVAAKGLSDAFWNNSTYAKVGGIKVNELKLLELEFLYRVDWKIVPNPDILVSYYKGLVERCPGYVLEREGAPLDDEGEDEEEDDDSDVIDDEEEDKDHDDNDGGYEEETRSQFVQSPPFKRSEEGRSPSRYR</sequence>
<evidence type="ECO:0000313" key="3">
    <source>
        <dbReference type="Proteomes" id="UP001303160"/>
    </source>
</evidence>
<protein>
    <submittedName>
        <fullName evidence="2">Cyclin-domain-containing protein</fullName>
    </submittedName>
</protein>
<dbReference type="GO" id="GO:0016538">
    <property type="term" value="F:cyclin-dependent protein serine/threonine kinase regulator activity"/>
    <property type="evidence" value="ECO:0007669"/>
    <property type="project" value="TreeGrafter"/>
</dbReference>
<dbReference type="Pfam" id="PF08613">
    <property type="entry name" value="Cyclin"/>
    <property type="match status" value="1"/>
</dbReference>
<dbReference type="InterPro" id="IPR013922">
    <property type="entry name" value="Cyclin_PHO80-like"/>
</dbReference>
<dbReference type="Proteomes" id="UP001303160">
    <property type="component" value="Unassembled WGS sequence"/>
</dbReference>
<evidence type="ECO:0000313" key="2">
    <source>
        <dbReference type="EMBL" id="KAK4197615.1"/>
    </source>
</evidence>
<dbReference type="CDD" id="cd20558">
    <property type="entry name" value="CYCLIN_ScPCL7-like"/>
    <property type="match status" value="1"/>
</dbReference>
<feature type="compositionally biased region" description="Low complexity" evidence="1">
    <location>
        <begin position="28"/>
        <end position="42"/>
    </location>
</feature>
<feature type="region of interest" description="Disordered" evidence="1">
    <location>
        <begin position="1"/>
        <end position="223"/>
    </location>
</feature>
<organism evidence="2 3">
    <name type="scientific">Triangularia verruculosa</name>
    <dbReference type="NCBI Taxonomy" id="2587418"/>
    <lineage>
        <taxon>Eukaryota</taxon>
        <taxon>Fungi</taxon>
        <taxon>Dikarya</taxon>
        <taxon>Ascomycota</taxon>
        <taxon>Pezizomycotina</taxon>
        <taxon>Sordariomycetes</taxon>
        <taxon>Sordariomycetidae</taxon>
        <taxon>Sordariales</taxon>
        <taxon>Podosporaceae</taxon>
        <taxon>Triangularia</taxon>
    </lineage>
</organism>
<feature type="region of interest" description="Disordered" evidence="1">
    <location>
        <begin position="393"/>
        <end position="456"/>
    </location>
</feature>
<dbReference type="PANTHER" id="PTHR15615:SF117">
    <property type="entry name" value="PHO85 CYCLIN PHO80"/>
    <property type="match status" value="1"/>
</dbReference>
<feature type="compositionally biased region" description="Low complexity" evidence="1">
    <location>
        <begin position="122"/>
        <end position="154"/>
    </location>
</feature>
<reference evidence="2" key="2">
    <citation type="submission" date="2023-05" db="EMBL/GenBank/DDBJ databases">
        <authorList>
            <consortium name="Lawrence Berkeley National Laboratory"/>
            <person name="Steindorff A."/>
            <person name="Hensen N."/>
            <person name="Bonometti L."/>
            <person name="Westerberg I."/>
            <person name="Brannstrom I.O."/>
            <person name="Guillou S."/>
            <person name="Cros-Aarteil S."/>
            <person name="Calhoun S."/>
            <person name="Haridas S."/>
            <person name="Kuo A."/>
            <person name="Mondo S."/>
            <person name="Pangilinan J."/>
            <person name="Riley R."/>
            <person name="Labutti K."/>
            <person name="Andreopoulos B."/>
            <person name="Lipzen A."/>
            <person name="Chen C."/>
            <person name="Yanf M."/>
            <person name="Daum C."/>
            <person name="Ng V."/>
            <person name="Clum A."/>
            <person name="Ohm R."/>
            <person name="Martin F."/>
            <person name="Silar P."/>
            <person name="Natvig D."/>
            <person name="Lalanne C."/>
            <person name="Gautier V."/>
            <person name="Ament-Velasquez S.L."/>
            <person name="Kruys A."/>
            <person name="Hutchinson M.I."/>
            <person name="Powell A.J."/>
            <person name="Barry K."/>
            <person name="Miller A.N."/>
            <person name="Grigoriev I.V."/>
            <person name="Debuchy R."/>
            <person name="Gladieux P."/>
            <person name="Thoren M.H."/>
            <person name="Johannesson H."/>
        </authorList>
    </citation>
    <scope>NUCLEOTIDE SEQUENCE</scope>
    <source>
        <strain evidence="2">CBS 315.58</strain>
    </source>
</reference>
<name>A0AAN6XDV0_9PEZI</name>
<reference evidence="2" key="1">
    <citation type="journal article" date="2023" name="Mol. Phylogenet. Evol.">
        <title>Genome-scale phylogeny and comparative genomics of the fungal order Sordariales.</title>
        <authorList>
            <person name="Hensen N."/>
            <person name="Bonometti L."/>
            <person name="Westerberg I."/>
            <person name="Brannstrom I.O."/>
            <person name="Guillou S."/>
            <person name="Cros-Aarteil S."/>
            <person name="Calhoun S."/>
            <person name="Haridas S."/>
            <person name="Kuo A."/>
            <person name="Mondo S."/>
            <person name="Pangilinan J."/>
            <person name="Riley R."/>
            <person name="LaButti K."/>
            <person name="Andreopoulos B."/>
            <person name="Lipzen A."/>
            <person name="Chen C."/>
            <person name="Yan M."/>
            <person name="Daum C."/>
            <person name="Ng V."/>
            <person name="Clum A."/>
            <person name="Steindorff A."/>
            <person name="Ohm R.A."/>
            <person name="Martin F."/>
            <person name="Silar P."/>
            <person name="Natvig D.O."/>
            <person name="Lalanne C."/>
            <person name="Gautier V."/>
            <person name="Ament-Velasquez S.L."/>
            <person name="Kruys A."/>
            <person name="Hutchinson M.I."/>
            <person name="Powell A.J."/>
            <person name="Barry K."/>
            <person name="Miller A.N."/>
            <person name="Grigoriev I.V."/>
            <person name="Debuchy R."/>
            <person name="Gladieux P."/>
            <person name="Hiltunen Thoren M."/>
            <person name="Johannesson H."/>
        </authorList>
    </citation>
    <scope>NUCLEOTIDE SEQUENCE</scope>
    <source>
        <strain evidence="2">CBS 315.58</strain>
    </source>
</reference>
<feature type="compositionally biased region" description="Low complexity" evidence="1">
    <location>
        <begin position="50"/>
        <end position="83"/>
    </location>
</feature>
<dbReference type="Gene3D" id="1.10.472.10">
    <property type="entry name" value="Cyclin-like"/>
    <property type="match status" value="1"/>
</dbReference>
<gene>
    <name evidence="2" type="ORF">QBC40DRAFT_267499</name>
</gene>
<evidence type="ECO:0000256" key="1">
    <source>
        <dbReference type="SAM" id="MobiDB-lite"/>
    </source>
</evidence>
<dbReference type="AlphaFoldDB" id="A0AAN6XDV0"/>
<dbReference type="GO" id="GO:0019901">
    <property type="term" value="F:protein kinase binding"/>
    <property type="evidence" value="ECO:0007669"/>
    <property type="project" value="InterPro"/>
</dbReference>
<feature type="compositionally biased region" description="Acidic residues" evidence="1">
    <location>
        <begin position="396"/>
        <end position="430"/>
    </location>
</feature>